<proteinExistence type="predicted"/>
<dbReference type="Pfam" id="PF12146">
    <property type="entry name" value="Hydrolase_4"/>
    <property type="match status" value="1"/>
</dbReference>
<organism evidence="4 5">
    <name type="scientific">Furculomyces boomerangus</name>
    <dbReference type="NCBI Taxonomy" id="61424"/>
    <lineage>
        <taxon>Eukaryota</taxon>
        <taxon>Fungi</taxon>
        <taxon>Fungi incertae sedis</taxon>
        <taxon>Zoopagomycota</taxon>
        <taxon>Kickxellomycotina</taxon>
        <taxon>Harpellomycetes</taxon>
        <taxon>Harpellales</taxon>
        <taxon>Harpellaceae</taxon>
        <taxon>Furculomyces</taxon>
    </lineage>
</organism>
<sequence length="352" mass="40048">MTPDSYTFLEAFSKFIFFAFLVLFGLVVFGLATLWFFQNEIIYPANVPANSKENVPLPSQYNLDNFEDVRIRANDKVVIRGYLIKRPTDEETTKADTILYLHANSGNMGHRLPIAKALYEALGCNVFMLSYRGYGLSGGHASESGIKLDIEAAISYLRSNPLTQNSRVVIFGQALGGAVGIDTISKFENEFAGLILENTFLSVPELFAYMMPLIKWAKLLVMENWNSEKKIKEINKVPILFLTGEKDEVNPPKSMETLYEIAKSNTECKTQFKSFPNGRHNDTCTQEGYFETISEWWNTFITPQQPYKQTGVFDNMFPKQVKLKMKQKPRDVEESEKPLLEAQDTSSKVKEE</sequence>
<name>A0A2T9YUN3_9FUNG</name>
<dbReference type="AlphaFoldDB" id="A0A2T9YUN3"/>
<keyword evidence="2" id="KW-0472">Membrane</keyword>
<keyword evidence="5" id="KW-1185">Reference proteome</keyword>
<evidence type="ECO:0000313" key="4">
    <source>
        <dbReference type="EMBL" id="PVU96060.1"/>
    </source>
</evidence>
<dbReference type="GO" id="GO:0016020">
    <property type="term" value="C:membrane"/>
    <property type="evidence" value="ECO:0007669"/>
    <property type="project" value="TreeGrafter"/>
</dbReference>
<dbReference type="GO" id="GO:0008474">
    <property type="term" value="F:palmitoyl-(protein) hydrolase activity"/>
    <property type="evidence" value="ECO:0007669"/>
    <property type="project" value="TreeGrafter"/>
</dbReference>
<dbReference type="STRING" id="61424.A0A2T9YUN3"/>
<evidence type="ECO:0000256" key="2">
    <source>
        <dbReference type="SAM" id="Phobius"/>
    </source>
</evidence>
<dbReference type="SUPFAM" id="SSF53474">
    <property type="entry name" value="alpha/beta-Hydrolases"/>
    <property type="match status" value="1"/>
</dbReference>
<dbReference type="EMBL" id="MBFT01000160">
    <property type="protein sequence ID" value="PVU96060.1"/>
    <property type="molecule type" value="Genomic_DNA"/>
</dbReference>
<dbReference type="PANTHER" id="PTHR12277:SF81">
    <property type="entry name" value="PROTEIN ABHD13"/>
    <property type="match status" value="1"/>
</dbReference>
<feature type="domain" description="Serine aminopeptidase S33" evidence="3">
    <location>
        <begin position="109"/>
        <end position="225"/>
    </location>
</feature>
<reference evidence="4 5" key="1">
    <citation type="journal article" date="2018" name="MBio">
        <title>Comparative Genomics Reveals the Core Gene Toolbox for the Fungus-Insect Symbiosis.</title>
        <authorList>
            <person name="Wang Y."/>
            <person name="Stata M."/>
            <person name="Wang W."/>
            <person name="Stajich J.E."/>
            <person name="White M.M."/>
            <person name="Moncalvo J.M."/>
        </authorList>
    </citation>
    <scope>NUCLEOTIDE SEQUENCE [LARGE SCALE GENOMIC DNA]</scope>
    <source>
        <strain evidence="4 5">AUS-77-4</strain>
    </source>
</reference>
<keyword evidence="2" id="KW-1133">Transmembrane helix</keyword>
<evidence type="ECO:0000313" key="5">
    <source>
        <dbReference type="Proteomes" id="UP000245699"/>
    </source>
</evidence>
<gene>
    <name evidence="4" type="ORF">BB559_002517</name>
</gene>
<dbReference type="PANTHER" id="PTHR12277">
    <property type="entry name" value="ALPHA/BETA HYDROLASE DOMAIN-CONTAINING PROTEIN"/>
    <property type="match status" value="1"/>
</dbReference>
<feature type="transmembrane region" description="Helical" evidence="2">
    <location>
        <begin position="15"/>
        <end position="37"/>
    </location>
</feature>
<accession>A0A2T9YUN3</accession>
<keyword evidence="2" id="KW-0812">Transmembrane</keyword>
<dbReference type="OrthoDB" id="10249433at2759"/>
<dbReference type="InterPro" id="IPR029058">
    <property type="entry name" value="AB_hydrolase_fold"/>
</dbReference>
<evidence type="ECO:0000259" key="3">
    <source>
        <dbReference type="Pfam" id="PF12146"/>
    </source>
</evidence>
<dbReference type="Proteomes" id="UP000245699">
    <property type="component" value="Unassembled WGS sequence"/>
</dbReference>
<feature type="region of interest" description="Disordered" evidence="1">
    <location>
        <begin position="324"/>
        <end position="352"/>
    </location>
</feature>
<dbReference type="Gene3D" id="3.40.50.1820">
    <property type="entry name" value="alpha/beta hydrolase"/>
    <property type="match status" value="1"/>
</dbReference>
<feature type="compositionally biased region" description="Basic and acidic residues" evidence="1">
    <location>
        <begin position="328"/>
        <end position="339"/>
    </location>
</feature>
<evidence type="ECO:0000256" key="1">
    <source>
        <dbReference type="SAM" id="MobiDB-lite"/>
    </source>
</evidence>
<comment type="caution">
    <text evidence="4">The sequence shown here is derived from an EMBL/GenBank/DDBJ whole genome shotgun (WGS) entry which is preliminary data.</text>
</comment>
<dbReference type="InterPro" id="IPR022742">
    <property type="entry name" value="Hydrolase_4"/>
</dbReference>
<protein>
    <recommendedName>
        <fullName evidence="3">Serine aminopeptidase S33 domain-containing protein</fullName>
    </recommendedName>
</protein>